<comment type="caution">
    <text evidence="1">The sequence shown here is derived from an EMBL/GenBank/DDBJ whole genome shotgun (WGS) entry which is preliminary data.</text>
</comment>
<reference evidence="1" key="2">
    <citation type="journal article" date="2022" name="Microbiol. Resour. Announc.">
        <title>Metagenome Sequencing to Explore Phylogenomics of Terrestrial Cyanobacteria.</title>
        <authorList>
            <person name="Ward R.D."/>
            <person name="Stajich J.E."/>
            <person name="Johansen J.R."/>
            <person name="Huntemann M."/>
            <person name="Clum A."/>
            <person name="Foster B."/>
            <person name="Foster B."/>
            <person name="Roux S."/>
            <person name="Palaniappan K."/>
            <person name="Varghese N."/>
            <person name="Mukherjee S."/>
            <person name="Reddy T.B.K."/>
            <person name="Daum C."/>
            <person name="Copeland A."/>
            <person name="Chen I.A."/>
            <person name="Ivanova N.N."/>
            <person name="Kyrpides N.C."/>
            <person name="Shapiro N."/>
            <person name="Eloe-Fadrosh E.A."/>
            <person name="Pietrasiak N."/>
        </authorList>
    </citation>
    <scope>NUCLEOTIDE SEQUENCE</scope>
    <source>
        <strain evidence="1">GSE-NOS-MK-12-04C</strain>
    </source>
</reference>
<accession>A0A951QSB3</accession>
<protein>
    <submittedName>
        <fullName evidence="1">Uncharacterized protein</fullName>
    </submittedName>
</protein>
<name>A0A951QSB3_9CYAN</name>
<dbReference type="AlphaFoldDB" id="A0A951QSB3"/>
<proteinExistence type="predicted"/>
<evidence type="ECO:0000313" key="1">
    <source>
        <dbReference type="EMBL" id="MBW4670343.1"/>
    </source>
</evidence>
<dbReference type="EMBL" id="JAHHGZ010000030">
    <property type="protein sequence ID" value="MBW4670343.1"/>
    <property type="molecule type" value="Genomic_DNA"/>
</dbReference>
<evidence type="ECO:0000313" key="2">
    <source>
        <dbReference type="Proteomes" id="UP000729701"/>
    </source>
</evidence>
<dbReference type="Proteomes" id="UP000729701">
    <property type="component" value="Unassembled WGS sequence"/>
</dbReference>
<organism evidence="1 2">
    <name type="scientific">Cyanomargarita calcarea GSE-NOS-MK-12-04C</name>
    <dbReference type="NCBI Taxonomy" id="2839659"/>
    <lineage>
        <taxon>Bacteria</taxon>
        <taxon>Bacillati</taxon>
        <taxon>Cyanobacteriota</taxon>
        <taxon>Cyanophyceae</taxon>
        <taxon>Nostocales</taxon>
        <taxon>Cyanomargaritaceae</taxon>
        <taxon>Cyanomargarita</taxon>
    </lineage>
</organism>
<reference evidence="1" key="1">
    <citation type="submission" date="2021-05" db="EMBL/GenBank/DDBJ databases">
        <authorList>
            <person name="Pietrasiak N."/>
            <person name="Ward R."/>
            <person name="Stajich J.E."/>
            <person name="Kurbessoian T."/>
        </authorList>
    </citation>
    <scope>NUCLEOTIDE SEQUENCE</scope>
    <source>
        <strain evidence="1">GSE-NOS-MK-12-04C</strain>
    </source>
</reference>
<sequence length="342" mass="38612">MTAVIPSDIQGIFAKTNLYFANNFNEWVPLPTWGAFFINIGRWVAQAETGKNRLVLALAIPTRNYAAALAALGVVLARANIPTGRTNTKRHFEQLCRLAKGTPVTFRYNGSRLKGIYQGTEKVDSEMRLRIQTENDRKGGLTHLVSIKECQNVAIAFTQNISLPKKQAGRRIVANNEFIYSLIGKVDPRKFSTKTRLECAVIGRFSILTQEIKEVPFACYSSKSKLNTGYLNDVLRVRKFLSEGEAYRSEVLPVHSDKPVQTANGLVPHVVIFDGATGFIKWRDRWRNSHWIILVERTEPRFQEAVTEINNEYGNRVDGEKIHNIPSVPFGVELVVYQEACQ</sequence>
<gene>
    <name evidence="1" type="ORF">KME60_23735</name>
</gene>